<dbReference type="Proteomes" id="UP000655523">
    <property type="component" value="Unassembled WGS sequence"/>
</dbReference>
<keyword evidence="2" id="KW-1185">Reference proteome</keyword>
<evidence type="ECO:0000313" key="1">
    <source>
        <dbReference type="EMBL" id="NPT53591.1"/>
    </source>
</evidence>
<comment type="caution">
    <text evidence="1">The sequence shown here is derived from an EMBL/GenBank/DDBJ whole genome shotgun (WGS) entry which is preliminary data.</text>
</comment>
<accession>A0A972NHN2</accession>
<dbReference type="EMBL" id="WOEZ01000018">
    <property type="protein sequence ID" value="NPT53591.1"/>
    <property type="molecule type" value="Genomic_DNA"/>
</dbReference>
<sequence>MKPFVEAFHDLQTSTVTYVVYEAVGSPCAIIDAVLDYEPQSGRISTRSADRIIRFVAEQNLPGLSRSDWWPEWC</sequence>
<dbReference type="AlphaFoldDB" id="A0A972NHN2"/>
<dbReference type="RefSeq" id="WP_172160338.1">
    <property type="nucleotide sequence ID" value="NZ_WOEZ01000018.1"/>
</dbReference>
<gene>
    <name evidence="1" type="ORF">GNZ13_02920</name>
</gene>
<protein>
    <submittedName>
        <fullName evidence="1">Uncharacterized protein</fullName>
    </submittedName>
</protein>
<dbReference type="Gene3D" id="3.60.15.10">
    <property type="entry name" value="Ribonuclease Z/Hydroxyacylglutathione hydrolase-like"/>
    <property type="match status" value="1"/>
</dbReference>
<dbReference type="InterPro" id="IPR036866">
    <property type="entry name" value="RibonucZ/Hydroxyglut_hydro"/>
</dbReference>
<proteinExistence type="predicted"/>
<reference evidence="1 2" key="1">
    <citation type="submission" date="2019-11" db="EMBL/GenBank/DDBJ databases">
        <title>Metabolism of dissolved organic matter in forest soils.</title>
        <authorList>
            <person name="Cyle K.T."/>
            <person name="Wilhelm R.C."/>
            <person name="Martinez C.E."/>
        </authorList>
    </citation>
    <scope>NUCLEOTIDE SEQUENCE [LARGE SCALE GENOMIC DNA]</scope>
    <source>
        <strain evidence="1 2">5N</strain>
    </source>
</reference>
<evidence type="ECO:0000313" key="2">
    <source>
        <dbReference type="Proteomes" id="UP000655523"/>
    </source>
</evidence>
<organism evidence="1 2">
    <name type="scientific">Paraburkholderia elongata</name>
    <dbReference type="NCBI Taxonomy" id="2675747"/>
    <lineage>
        <taxon>Bacteria</taxon>
        <taxon>Pseudomonadati</taxon>
        <taxon>Pseudomonadota</taxon>
        <taxon>Betaproteobacteria</taxon>
        <taxon>Burkholderiales</taxon>
        <taxon>Burkholderiaceae</taxon>
        <taxon>Paraburkholderia</taxon>
    </lineage>
</organism>
<name>A0A972NHN2_9BURK</name>